<sequence length="175" mass="19187">MSIPVRIHVVVRFSCLLVVSWIVMTLTHELGHVVGGWSGGANLVDLELSPWRLPYSIHSPDPHPLLTLWSGPILGVVVPVFAASVIRRRPVWFVADFCILANGSYLALAWVAGDPHLDTPRLFQSGATTLSVLVHCILTICLGYVRFRNGCIFYLSSNGSSRETNVSQPPDSDLN</sequence>
<proteinExistence type="predicted"/>
<feature type="transmembrane region" description="Helical" evidence="1">
    <location>
        <begin position="93"/>
        <end position="113"/>
    </location>
</feature>
<dbReference type="HOGENOM" id="CLU_1625832_0_0_0"/>
<gene>
    <name evidence="2" type="ordered locus">RB3775</name>
</gene>
<evidence type="ECO:0000313" key="2">
    <source>
        <dbReference type="EMBL" id="CAD73403.1"/>
    </source>
</evidence>
<dbReference type="EMBL" id="BX294139">
    <property type="protein sequence ID" value="CAD73403.1"/>
    <property type="molecule type" value="Genomic_DNA"/>
</dbReference>
<dbReference type="PATRIC" id="fig|243090.15.peg.1758"/>
<organism evidence="2 3">
    <name type="scientific">Rhodopirellula baltica (strain DSM 10527 / NCIMB 13988 / SH1)</name>
    <dbReference type="NCBI Taxonomy" id="243090"/>
    <lineage>
        <taxon>Bacteria</taxon>
        <taxon>Pseudomonadati</taxon>
        <taxon>Planctomycetota</taxon>
        <taxon>Planctomycetia</taxon>
        <taxon>Pirellulales</taxon>
        <taxon>Pirellulaceae</taxon>
        <taxon>Rhodopirellula</taxon>
    </lineage>
</organism>
<protein>
    <submittedName>
        <fullName evidence="2">Uncharacterized protein</fullName>
    </submittedName>
</protein>
<dbReference type="AlphaFoldDB" id="Q7UTN3"/>
<keyword evidence="1" id="KW-0812">Transmembrane</keyword>
<accession>Q7UTN3</accession>
<feature type="transmembrane region" description="Helical" evidence="1">
    <location>
        <begin position="125"/>
        <end position="145"/>
    </location>
</feature>
<dbReference type="STRING" id="243090.RB3775"/>
<keyword evidence="3" id="KW-1185">Reference proteome</keyword>
<evidence type="ECO:0000256" key="1">
    <source>
        <dbReference type="SAM" id="Phobius"/>
    </source>
</evidence>
<reference evidence="2 3" key="1">
    <citation type="journal article" date="2003" name="Proc. Natl. Acad. Sci. U.S.A.">
        <title>Complete genome sequence of the marine planctomycete Pirellula sp. strain 1.</title>
        <authorList>
            <person name="Gloeckner F.O."/>
            <person name="Kube M."/>
            <person name="Bauer M."/>
            <person name="Teeling H."/>
            <person name="Lombardot T."/>
            <person name="Ludwig W."/>
            <person name="Gade D."/>
            <person name="Beck A."/>
            <person name="Borzym K."/>
            <person name="Heitmann K."/>
            <person name="Rabus R."/>
            <person name="Schlesner H."/>
            <person name="Amann R."/>
            <person name="Reinhardt R."/>
        </authorList>
    </citation>
    <scope>NUCLEOTIDE SEQUENCE [LARGE SCALE GENOMIC DNA]</scope>
    <source>
        <strain evidence="3">DSM 10527 / NCIMB 13988 / SH1</strain>
    </source>
</reference>
<dbReference type="KEGG" id="rba:RB3775"/>
<dbReference type="eggNOG" id="ENOG5032TY1">
    <property type="taxonomic scope" value="Bacteria"/>
</dbReference>
<dbReference type="Proteomes" id="UP000001025">
    <property type="component" value="Chromosome"/>
</dbReference>
<dbReference type="OrthoDB" id="291594at2"/>
<keyword evidence="1" id="KW-1133">Transmembrane helix</keyword>
<dbReference type="InParanoid" id="Q7UTN3"/>
<dbReference type="EnsemblBacteria" id="CAD73403">
    <property type="protein sequence ID" value="CAD73403"/>
    <property type="gene ID" value="RB3775"/>
</dbReference>
<evidence type="ECO:0000313" key="3">
    <source>
        <dbReference type="Proteomes" id="UP000001025"/>
    </source>
</evidence>
<feature type="transmembrane region" description="Helical" evidence="1">
    <location>
        <begin position="9"/>
        <end position="27"/>
    </location>
</feature>
<name>Q7UTN3_RHOBA</name>
<keyword evidence="1" id="KW-0472">Membrane</keyword>
<feature type="transmembrane region" description="Helical" evidence="1">
    <location>
        <begin position="66"/>
        <end position="86"/>
    </location>
</feature>